<feature type="transmembrane region" description="Helical" evidence="2">
    <location>
        <begin position="580"/>
        <end position="603"/>
    </location>
</feature>
<feature type="transmembrane region" description="Helical" evidence="2">
    <location>
        <begin position="127"/>
        <end position="153"/>
    </location>
</feature>
<keyword evidence="2" id="KW-0472">Membrane</keyword>
<gene>
    <name evidence="3" type="ORF">PV04_10193</name>
</gene>
<feature type="region of interest" description="Disordered" evidence="1">
    <location>
        <begin position="1"/>
        <end position="93"/>
    </location>
</feature>
<keyword evidence="2" id="KW-1133">Transmembrane helix</keyword>
<dbReference type="AlphaFoldDB" id="A0A0D2FTE8"/>
<feature type="compositionally biased region" description="Polar residues" evidence="1">
    <location>
        <begin position="50"/>
        <end position="63"/>
    </location>
</feature>
<accession>A0A0D2FTE8</accession>
<dbReference type="EMBL" id="KN846962">
    <property type="protein sequence ID" value="KIW63339.1"/>
    <property type="molecule type" value="Genomic_DNA"/>
</dbReference>
<evidence type="ECO:0000313" key="4">
    <source>
        <dbReference type="Proteomes" id="UP000054266"/>
    </source>
</evidence>
<name>A0A0D2FTE8_9EURO</name>
<reference evidence="3 4" key="1">
    <citation type="submission" date="2015-01" db="EMBL/GenBank/DDBJ databases">
        <title>The Genome Sequence of Capronia semiimmersa CBS27337.</title>
        <authorList>
            <consortium name="The Broad Institute Genomics Platform"/>
            <person name="Cuomo C."/>
            <person name="de Hoog S."/>
            <person name="Gorbushina A."/>
            <person name="Stielow B."/>
            <person name="Teixiera M."/>
            <person name="Abouelleil A."/>
            <person name="Chapman S.B."/>
            <person name="Priest M."/>
            <person name="Young S.K."/>
            <person name="Wortman J."/>
            <person name="Nusbaum C."/>
            <person name="Birren B."/>
        </authorList>
    </citation>
    <scope>NUCLEOTIDE SEQUENCE [LARGE SCALE GENOMIC DNA]</scope>
    <source>
        <strain evidence="3 4">CBS 27337</strain>
    </source>
</reference>
<keyword evidence="2" id="KW-0812">Transmembrane</keyword>
<evidence type="ECO:0000313" key="3">
    <source>
        <dbReference type="EMBL" id="KIW63339.1"/>
    </source>
</evidence>
<feature type="compositionally biased region" description="Polar residues" evidence="1">
    <location>
        <begin position="76"/>
        <end position="93"/>
    </location>
</feature>
<feature type="transmembrane region" description="Helical" evidence="2">
    <location>
        <begin position="165"/>
        <end position="186"/>
    </location>
</feature>
<proteinExistence type="predicted"/>
<evidence type="ECO:0000256" key="2">
    <source>
        <dbReference type="SAM" id="Phobius"/>
    </source>
</evidence>
<feature type="transmembrane region" description="Helical" evidence="2">
    <location>
        <begin position="240"/>
        <end position="263"/>
    </location>
</feature>
<keyword evidence="4" id="KW-1185">Reference proteome</keyword>
<evidence type="ECO:0000256" key="1">
    <source>
        <dbReference type="SAM" id="MobiDB-lite"/>
    </source>
</evidence>
<protein>
    <submittedName>
        <fullName evidence="3">Uncharacterized protein</fullName>
    </submittedName>
</protein>
<dbReference type="Proteomes" id="UP000054266">
    <property type="component" value="Unassembled WGS sequence"/>
</dbReference>
<sequence length="692" mass="75973">MTSRYSRLNPSFGADTSREHLTGNGNDFTHPNDVPLTSMADQAYGGDGRQPSSSDKGSSTDNLGKSDRPHVRSRPTGASQRTNTGISIPSVASSPWEHKLNEKHLREVPTTTDTVRYFDPRRQTRRVFLECLFTWFWTVGICGALAGTMYGFSTIETGLTKKQKYVYNALITGMSILLGLAFAAQFKQYAEMMRWRFLASQYRTIQDFEDVLGCDSYRSTLRILWAGRRRGVWYPTKTQLVAAFWILVFVTFNVCAALLGLTYSIDVSTTFVHVSYGESSVADLSYISSQQQPNSSLPYDTEFQKAAANLWGQVGQNFLIYFQDLADVTGYDNARYVSEDASFWFYRFVDTSPTDQKTNRVSQRTVSSTASCVEYTVTFGGYAGLNTDDPDLIYTVQWVDDQGNEFVDSVSSAATGQTTWMGNSSSACGPRCAQILALQSANNLTTAEAAEAGPGVVAVPTPRLWACNNTVGAVLNTDVEGFDDPTLLDLQDEQAQILAGAIGWTGIQTLGSDLQYALFNGDTQYNPPGNFTAEEMAALVMSFTVGALSASDSYGGPRMNLTGSFSPSPAQVVNVKWADAGGILVGIPFVQFVMLVCVVWFASKAIILEPSYMTAAHLLYPVVRKVGKDGCLFTVDEMAERLGPDYRIAYGVRPDPADPGRHDTTFVRDLDVIEEAEGHGYIRGSMPEGRYD</sequence>
<organism evidence="3 4">
    <name type="scientific">Phialophora macrospora</name>
    <dbReference type="NCBI Taxonomy" id="1851006"/>
    <lineage>
        <taxon>Eukaryota</taxon>
        <taxon>Fungi</taxon>
        <taxon>Dikarya</taxon>
        <taxon>Ascomycota</taxon>
        <taxon>Pezizomycotina</taxon>
        <taxon>Eurotiomycetes</taxon>
        <taxon>Chaetothyriomycetidae</taxon>
        <taxon>Chaetothyriales</taxon>
        <taxon>Herpotrichiellaceae</taxon>
        <taxon>Phialophora</taxon>
    </lineage>
</organism>